<evidence type="ECO:0000313" key="1">
    <source>
        <dbReference type="EMBL" id="SIN94437.1"/>
    </source>
</evidence>
<organism evidence="1 2">
    <name type="scientific">Algoriphagus halophilus</name>
    <dbReference type="NCBI Taxonomy" id="226505"/>
    <lineage>
        <taxon>Bacteria</taxon>
        <taxon>Pseudomonadati</taxon>
        <taxon>Bacteroidota</taxon>
        <taxon>Cytophagia</taxon>
        <taxon>Cytophagales</taxon>
        <taxon>Cyclobacteriaceae</taxon>
        <taxon>Algoriphagus</taxon>
    </lineage>
</organism>
<sequence length="295" mass="32962">MLRKLCLLFLGIIGSVGVSWAQLVKEFKISEKKGYDMVHLNFSSYKSTTLVKRVRSMEPLYIHGHLEQTNILPVFSYEIKNNILESSLIHKNVEADNLGKSITSKLFSGNSSDFDHTWDLGLASNFLYNLEFNLGMGKTEIDLAQLPVSKLKVHSASADVLIHYGSKDPNQVQMDTLLVTLNMGTIELDDVNFSNASKMIFEVNYGSLDLNFSDAMPNKCQVIAAVGAGSLRLNLPDDSYPIKIRMKTTAMCRTTLPKYLKSIDKHTYITKGFKESDPRLLELILDVAVGSLTIE</sequence>
<dbReference type="AlphaFoldDB" id="A0A1N6FGR2"/>
<name>A0A1N6FGR2_9BACT</name>
<keyword evidence="2" id="KW-1185">Reference proteome</keyword>
<gene>
    <name evidence="1" type="ORF">SAMN05444394_2436</name>
</gene>
<evidence type="ECO:0000313" key="2">
    <source>
        <dbReference type="Proteomes" id="UP000185221"/>
    </source>
</evidence>
<proteinExistence type="predicted"/>
<reference evidence="2" key="1">
    <citation type="submission" date="2016-11" db="EMBL/GenBank/DDBJ databases">
        <authorList>
            <person name="Varghese N."/>
            <person name="Submissions S."/>
        </authorList>
    </citation>
    <scope>NUCLEOTIDE SEQUENCE [LARGE SCALE GENOMIC DNA]</scope>
    <source>
        <strain evidence="2">DSM 15292</strain>
    </source>
</reference>
<evidence type="ECO:0008006" key="3">
    <source>
        <dbReference type="Google" id="ProtNLM"/>
    </source>
</evidence>
<dbReference type="STRING" id="226505.SAMN05444394_2436"/>
<accession>A0A1N6FGR2</accession>
<dbReference type="RefSeq" id="WP_074225279.1">
    <property type="nucleotide sequence ID" value="NZ_FSRC01000002.1"/>
</dbReference>
<dbReference type="Proteomes" id="UP000185221">
    <property type="component" value="Unassembled WGS sequence"/>
</dbReference>
<dbReference type="EMBL" id="FSRC01000002">
    <property type="protein sequence ID" value="SIN94437.1"/>
    <property type="molecule type" value="Genomic_DNA"/>
</dbReference>
<protein>
    <recommendedName>
        <fullName evidence="3">Adhesin domain-containing protein</fullName>
    </recommendedName>
</protein>